<sequence>MNKKTKLLLKENNKLEKTLTKESINVLTDIVVYLRGSNISEYHQEEVRHDIIEMVAEGEGRNEDVSVVIGNDYKAFCDEIISAIPPRSTKERIITSIANSLTYFVTLSVIWLFSSIIFALISKNSLTLLPVTSGFIINTVLIISIAVLFVNFICKTSFNENIASSKIKNFLIAWVVLFIIFGSVFLIQYFLKTVVFNIPLYLAIIIILLSFVSSKVLEEVFL</sequence>
<feature type="transmembrane region" description="Helical" evidence="1">
    <location>
        <begin position="101"/>
        <end position="121"/>
    </location>
</feature>
<dbReference type="SUPFAM" id="SSF158560">
    <property type="entry name" value="BH3980-like"/>
    <property type="match status" value="1"/>
</dbReference>
<evidence type="ECO:0000256" key="1">
    <source>
        <dbReference type="SAM" id="Phobius"/>
    </source>
</evidence>
<protein>
    <recommendedName>
        <fullName evidence="3">DUF1129 domain-containing protein</fullName>
    </recommendedName>
</protein>
<keyword evidence="1" id="KW-0472">Membrane</keyword>
<keyword evidence="1" id="KW-1133">Transmembrane helix</keyword>
<proteinExistence type="predicted"/>
<dbReference type="EMBL" id="CACRTO010000049">
    <property type="protein sequence ID" value="VYU66925.1"/>
    <property type="molecule type" value="Genomic_DNA"/>
</dbReference>
<organism evidence="2">
    <name type="scientific">Clostridium tertium</name>
    <dbReference type="NCBI Taxonomy" id="1559"/>
    <lineage>
        <taxon>Bacteria</taxon>
        <taxon>Bacillati</taxon>
        <taxon>Bacillota</taxon>
        <taxon>Clostridia</taxon>
        <taxon>Eubacteriales</taxon>
        <taxon>Clostridiaceae</taxon>
        <taxon>Clostridium</taxon>
    </lineage>
</organism>
<evidence type="ECO:0008006" key="3">
    <source>
        <dbReference type="Google" id="ProtNLM"/>
    </source>
</evidence>
<gene>
    <name evidence="2" type="ORF">CTLFYP3_00055</name>
</gene>
<accession>A0A6N3GRH4</accession>
<dbReference type="PANTHER" id="PTHR41307">
    <property type="entry name" value="MEMBRANE PROTEIN-RELATED"/>
    <property type="match status" value="1"/>
</dbReference>
<dbReference type="AlphaFoldDB" id="A0A6N3GRH4"/>
<reference evidence="2" key="1">
    <citation type="submission" date="2019-11" db="EMBL/GenBank/DDBJ databases">
        <authorList>
            <person name="Feng L."/>
        </authorList>
    </citation>
    <scope>NUCLEOTIDE SEQUENCE</scope>
    <source>
        <strain evidence="2">CTertiumLFYP3</strain>
    </source>
</reference>
<feature type="transmembrane region" description="Helical" evidence="1">
    <location>
        <begin position="171"/>
        <end position="191"/>
    </location>
</feature>
<feature type="transmembrane region" description="Helical" evidence="1">
    <location>
        <begin position="197"/>
        <end position="217"/>
    </location>
</feature>
<evidence type="ECO:0000313" key="2">
    <source>
        <dbReference type="EMBL" id="VYU66925.1"/>
    </source>
</evidence>
<dbReference type="PANTHER" id="PTHR41307:SF1">
    <property type="entry name" value="MEMBRANE PROTEIN"/>
    <property type="match status" value="1"/>
</dbReference>
<feature type="transmembrane region" description="Helical" evidence="1">
    <location>
        <begin position="127"/>
        <end position="150"/>
    </location>
</feature>
<dbReference type="Gene3D" id="1.10.1900.10">
    <property type="entry name" value="c-terminal domain of poly(a) binding protein"/>
    <property type="match status" value="1"/>
</dbReference>
<name>A0A6N3GRH4_9CLOT</name>
<dbReference type="RefSeq" id="WP_156627847.1">
    <property type="nucleotide sequence ID" value="NZ_CACRTO010000049.1"/>
</dbReference>
<keyword evidence="1" id="KW-0812">Transmembrane</keyword>